<dbReference type="InterPro" id="IPR036457">
    <property type="entry name" value="PPM-type-like_dom_sf"/>
</dbReference>
<keyword evidence="1" id="KW-0378">Hydrolase</keyword>
<keyword evidence="2" id="KW-0812">Transmembrane</keyword>
<dbReference type="PANTHER" id="PTHR43156">
    <property type="entry name" value="STAGE II SPORULATION PROTEIN E-RELATED"/>
    <property type="match status" value="1"/>
</dbReference>
<dbReference type="SMART" id="SM00331">
    <property type="entry name" value="PP2C_SIG"/>
    <property type="match status" value="1"/>
</dbReference>
<evidence type="ECO:0000259" key="3">
    <source>
        <dbReference type="PROSITE" id="PS51746"/>
    </source>
</evidence>
<keyword evidence="2" id="KW-0472">Membrane</keyword>
<dbReference type="PROSITE" id="PS51746">
    <property type="entry name" value="PPM_2"/>
    <property type="match status" value="1"/>
</dbReference>
<dbReference type="InterPro" id="IPR001932">
    <property type="entry name" value="PPM-type_phosphatase-like_dom"/>
</dbReference>
<feature type="transmembrane region" description="Helical" evidence="2">
    <location>
        <begin position="124"/>
        <end position="145"/>
    </location>
</feature>
<dbReference type="GO" id="GO:0016791">
    <property type="term" value="F:phosphatase activity"/>
    <property type="evidence" value="ECO:0007669"/>
    <property type="project" value="TreeGrafter"/>
</dbReference>
<feature type="transmembrane region" description="Helical" evidence="2">
    <location>
        <begin position="12"/>
        <end position="35"/>
    </location>
</feature>
<comment type="caution">
    <text evidence="4">The sequence shown here is derived from an EMBL/GenBank/DDBJ whole genome shotgun (WGS) entry which is preliminary data.</text>
</comment>
<dbReference type="Gene3D" id="3.60.40.10">
    <property type="entry name" value="PPM-type phosphatase domain"/>
    <property type="match status" value="1"/>
</dbReference>
<gene>
    <name evidence="4" type="ORF">FYJ75_10285</name>
</gene>
<evidence type="ECO:0000256" key="1">
    <source>
        <dbReference type="ARBA" id="ARBA00022801"/>
    </source>
</evidence>
<feature type="domain" description="PPM-type phosphatase" evidence="3">
    <location>
        <begin position="410"/>
        <end position="619"/>
    </location>
</feature>
<organism evidence="4 5">
    <name type="scientific">Roseburia porci</name>
    <dbReference type="NCBI Taxonomy" id="2605790"/>
    <lineage>
        <taxon>Bacteria</taxon>
        <taxon>Bacillati</taxon>
        <taxon>Bacillota</taxon>
        <taxon>Clostridia</taxon>
        <taxon>Lachnospirales</taxon>
        <taxon>Lachnospiraceae</taxon>
        <taxon>Roseburia</taxon>
    </lineage>
</organism>
<evidence type="ECO:0000313" key="5">
    <source>
        <dbReference type="Proteomes" id="UP000474024"/>
    </source>
</evidence>
<accession>A0A6L5YUK5</accession>
<dbReference type="PANTHER" id="PTHR43156:SF2">
    <property type="entry name" value="STAGE II SPORULATION PROTEIN E"/>
    <property type="match status" value="1"/>
</dbReference>
<keyword evidence="2" id="KW-1133">Transmembrane helix</keyword>
<evidence type="ECO:0000313" key="4">
    <source>
        <dbReference type="EMBL" id="MST75401.1"/>
    </source>
</evidence>
<reference evidence="4 5" key="1">
    <citation type="submission" date="2019-08" db="EMBL/GenBank/DDBJ databases">
        <title>In-depth cultivation of the pig gut microbiome towards novel bacterial diversity and tailored functional studies.</title>
        <authorList>
            <person name="Wylensek D."/>
            <person name="Hitch T.C.A."/>
            <person name="Clavel T."/>
        </authorList>
    </citation>
    <scope>NUCLEOTIDE SEQUENCE [LARGE SCALE GENOMIC DNA]</scope>
    <source>
        <strain evidence="4 5">MUC/MUC-530-WT-4D</strain>
    </source>
</reference>
<dbReference type="Pfam" id="PF07228">
    <property type="entry name" value="SpoIIE"/>
    <property type="match status" value="1"/>
</dbReference>
<dbReference type="Pfam" id="PF19732">
    <property type="entry name" value="SpoIIE_N"/>
    <property type="match status" value="1"/>
</dbReference>
<sequence length="622" mass="68685">MQTNTTWKMNLWRGISGCAGILCSMFPVMGCYPLVPAYVAAVSIEQQKNVWLYIGIAIGMARFMGLADVVKYMFVLILGVLGIRFYLWANRKIGGWAAGIIAAMATMAMNISGMLLLMPDRNELVAACSESIMVLGLTVLFHYLIVFLPEFLFRIGETPQMQTEVLPQDTDARMEAFAAAFGGLSDTFTSLSRPKKAVQGDEVGLLQREITGKMCASCDGCALCWNNNAFSPAENIRQMLLAVVAHKTKEEIVQQEYITDCPNYPGMVEEAVNAFSRLELNRAWYARLMENRIMIAQQLDAMADMMGEWVRGNECVDTRYRIQLARMQLEVKERGLIVNNAHVFREENGHLYIRAEVAAKWGGGIPVRNYIKAVSGAMGRKFRGGKDTRALITSDPVSILLYEENTFYVLSGIASRKKDQSTISGDNFSMLSMDDGQYVVALSDGMGSGAEASQESEMVVELLDKFLEAGFRKETAIKMMNSAMVLQGENNKFSTLDLASIDLYSGKLALSKIGAAATFIKHKDGVEWIASSSLPAGAECEPALEQTERTLENGDFLVMVTDGVVEYLHVKEPEETLSGIIEEITTENAGVLAKSIMDRVMLFTGGHAKDDMTILVTGFWKK</sequence>
<evidence type="ECO:0000256" key="2">
    <source>
        <dbReference type="SAM" id="Phobius"/>
    </source>
</evidence>
<proteinExistence type="predicted"/>
<feature type="transmembrane region" description="Helical" evidence="2">
    <location>
        <begin position="72"/>
        <end position="89"/>
    </location>
</feature>
<keyword evidence="5" id="KW-1185">Reference proteome</keyword>
<dbReference type="InterPro" id="IPR052016">
    <property type="entry name" value="Bact_Sigma-Reg"/>
</dbReference>
<protein>
    <submittedName>
        <fullName evidence="4">SpoIIE family protein phosphatase</fullName>
    </submittedName>
</protein>
<dbReference type="EMBL" id="VUNI01000018">
    <property type="protein sequence ID" value="MST75401.1"/>
    <property type="molecule type" value="Genomic_DNA"/>
</dbReference>
<dbReference type="Proteomes" id="UP000474024">
    <property type="component" value="Unassembled WGS sequence"/>
</dbReference>
<feature type="transmembrane region" description="Helical" evidence="2">
    <location>
        <begin position="95"/>
        <end position="117"/>
    </location>
</feature>
<dbReference type="SUPFAM" id="SSF81606">
    <property type="entry name" value="PP2C-like"/>
    <property type="match status" value="1"/>
</dbReference>
<dbReference type="AlphaFoldDB" id="A0A6L5YUK5"/>
<name>A0A6L5YUK5_9FIRM</name>
<dbReference type="RefSeq" id="WP_154430370.1">
    <property type="nucleotide sequence ID" value="NZ_VUNI01000018.1"/>
</dbReference>
<dbReference type="InterPro" id="IPR045768">
    <property type="entry name" value="SpoIIE_N"/>
</dbReference>